<keyword evidence="3" id="KW-1185">Reference proteome</keyword>
<comment type="caution">
    <text evidence="2">The sequence shown here is derived from an EMBL/GenBank/DDBJ whole genome shotgun (WGS) entry which is preliminary data.</text>
</comment>
<dbReference type="Proteomes" id="UP000237347">
    <property type="component" value="Unassembled WGS sequence"/>
</dbReference>
<name>A0AAW0LEE8_QUESU</name>
<dbReference type="Gene3D" id="1.20.1250.20">
    <property type="entry name" value="MFS general substrate transporter like domains"/>
    <property type="match status" value="1"/>
</dbReference>
<proteinExistence type="predicted"/>
<reference evidence="2 3" key="1">
    <citation type="journal article" date="2018" name="Sci. Data">
        <title>The draft genome sequence of cork oak.</title>
        <authorList>
            <person name="Ramos A.M."/>
            <person name="Usie A."/>
            <person name="Barbosa P."/>
            <person name="Barros P.M."/>
            <person name="Capote T."/>
            <person name="Chaves I."/>
            <person name="Simoes F."/>
            <person name="Abreu I."/>
            <person name="Carrasquinho I."/>
            <person name="Faro C."/>
            <person name="Guimaraes J.B."/>
            <person name="Mendonca D."/>
            <person name="Nobrega F."/>
            <person name="Rodrigues L."/>
            <person name="Saibo N.J.M."/>
            <person name="Varela M.C."/>
            <person name="Egas C."/>
            <person name="Matos J."/>
            <person name="Miguel C.M."/>
            <person name="Oliveira M.M."/>
            <person name="Ricardo C.P."/>
            <person name="Goncalves S."/>
        </authorList>
    </citation>
    <scope>NUCLEOTIDE SEQUENCE [LARGE SCALE GENOMIC DNA]</scope>
    <source>
        <strain evidence="3">cv. HL8</strain>
    </source>
</reference>
<sequence length="136" mass="15800">FDLQAKYPDYAWDKELFNLQTAATIINQPYQQLLLHYYLKCFTTIVICALAYTMFGLQAKYPDYAWDKQLFNLQTAATIINLQDGISTVSAVIVAYIADYYLKCFTTIVICALAYTMFTPFFFFIPSVYKPTQQHF</sequence>
<organism evidence="2 3">
    <name type="scientific">Quercus suber</name>
    <name type="common">Cork oak</name>
    <dbReference type="NCBI Taxonomy" id="58331"/>
    <lineage>
        <taxon>Eukaryota</taxon>
        <taxon>Viridiplantae</taxon>
        <taxon>Streptophyta</taxon>
        <taxon>Embryophyta</taxon>
        <taxon>Tracheophyta</taxon>
        <taxon>Spermatophyta</taxon>
        <taxon>Magnoliopsida</taxon>
        <taxon>eudicotyledons</taxon>
        <taxon>Gunneridae</taxon>
        <taxon>Pentapetalae</taxon>
        <taxon>rosids</taxon>
        <taxon>fabids</taxon>
        <taxon>Fagales</taxon>
        <taxon>Fagaceae</taxon>
        <taxon>Quercus</taxon>
    </lineage>
</organism>
<keyword evidence="1" id="KW-1133">Transmembrane helix</keyword>
<keyword evidence="1" id="KW-0472">Membrane</keyword>
<dbReference type="EMBL" id="PKMF04000108">
    <property type="protein sequence ID" value="KAK7849849.1"/>
    <property type="molecule type" value="Genomic_DNA"/>
</dbReference>
<gene>
    <name evidence="2" type="ORF">CFP56_002309</name>
</gene>
<feature type="non-terminal residue" evidence="2">
    <location>
        <position position="1"/>
    </location>
</feature>
<evidence type="ECO:0000313" key="3">
    <source>
        <dbReference type="Proteomes" id="UP000237347"/>
    </source>
</evidence>
<feature type="transmembrane region" description="Helical" evidence="1">
    <location>
        <begin position="75"/>
        <end position="98"/>
    </location>
</feature>
<dbReference type="InterPro" id="IPR036259">
    <property type="entry name" value="MFS_trans_sf"/>
</dbReference>
<keyword evidence="1" id="KW-0812">Transmembrane</keyword>
<protein>
    <submittedName>
        <fullName evidence="2">Uncharacterized protein</fullName>
    </submittedName>
</protein>
<evidence type="ECO:0000313" key="2">
    <source>
        <dbReference type="EMBL" id="KAK7849849.1"/>
    </source>
</evidence>
<dbReference type="AlphaFoldDB" id="A0AAW0LEE8"/>
<accession>A0AAW0LEE8</accession>
<evidence type="ECO:0000256" key="1">
    <source>
        <dbReference type="SAM" id="Phobius"/>
    </source>
</evidence>
<feature type="transmembrane region" description="Helical" evidence="1">
    <location>
        <begin position="105"/>
        <end position="129"/>
    </location>
</feature>
<feature type="transmembrane region" description="Helical" evidence="1">
    <location>
        <begin position="37"/>
        <end position="55"/>
    </location>
</feature>